<evidence type="ECO:0000313" key="2">
    <source>
        <dbReference type="EMBL" id="MFD0788723.1"/>
    </source>
</evidence>
<organism evidence="2 3">
    <name type="scientific">Micromonospora azadirachtae</name>
    <dbReference type="NCBI Taxonomy" id="1970735"/>
    <lineage>
        <taxon>Bacteria</taxon>
        <taxon>Bacillati</taxon>
        <taxon>Actinomycetota</taxon>
        <taxon>Actinomycetes</taxon>
        <taxon>Micromonosporales</taxon>
        <taxon>Micromonosporaceae</taxon>
        <taxon>Micromonospora</taxon>
    </lineage>
</organism>
<dbReference type="SUPFAM" id="SSF52096">
    <property type="entry name" value="ClpP/crotonase"/>
    <property type="match status" value="1"/>
</dbReference>
<accession>A0ABW3ACN0</accession>
<keyword evidence="3" id="KW-1185">Reference proteome</keyword>
<dbReference type="InterPro" id="IPR051683">
    <property type="entry name" value="Enoyl-CoA_Hydratase/Isomerase"/>
</dbReference>
<reference evidence="3" key="1">
    <citation type="journal article" date="2019" name="Int. J. Syst. Evol. Microbiol.">
        <title>The Global Catalogue of Microorganisms (GCM) 10K type strain sequencing project: providing services to taxonomists for standard genome sequencing and annotation.</title>
        <authorList>
            <consortium name="The Broad Institute Genomics Platform"/>
            <consortium name="The Broad Institute Genome Sequencing Center for Infectious Disease"/>
            <person name="Wu L."/>
            <person name="Ma J."/>
        </authorList>
    </citation>
    <scope>NUCLEOTIDE SEQUENCE [LARGE SCALE GENOMIC DNA]</scope>
    <source>
        <strain evidence="3">JCM 32148</strain>
    </source>
</reference>
<dbReference type="EMBL" id="JBHTHM010003033">
    <property type="protein sequence ID" value="MFD0788723.1"/>
    <property type="molecule type" value="Genomic_DNA"/>
</dbReference>
<sequence length="81" mass="8234">MTSPDALVRVATARGVTTLTLDSPHNRNALSTPLMTQLLAGLADAVADDAVRVIVLDHAGPVFCSGADLKETAAAYASGTV</sequence>
<feature type="non-terminal residue" evidence="2">
    <location>
        <position position="81"/>
    </location>
</feature>
<dbReference type="CDD" id="cd06558">
    <property type="entry name" value="crotonase-like"/>
    <property type="match status" value="1"/>
</dbReference>
<name>A0ABW3ACN0_9ACTN</name>
<comment type="similarity">
    <text evidence="1">Belongs to the enoyl-CoA hydratase/isomerase family.</text>
</comment>
<dbReference type="InterPro" id="IPR029045">
    <property type="entry name" value="ClpP/crotonase-like_dom_sf"/>
</dbReference>
<dbReference type="Gene3D" id="3.90.226.10">
    <property type="entry name" value="2-enoyl-CoA Hydratase, Chain A, domain 1"/>
    <property type="match status" value="1"/>
</dbReference>
<gene>
    <name evidence="2" type="ORF">ACFQZ8_32805</name>
</gene>
<evidence type="ECO:0000313" key="3">
    <source>
        <dbReference type="Proteomes" id="UP001597053"/>
    </source>
</evidence>
<dbReference type="Proteomes" id="UP001597053">
    <property type="component" value="Unassembled WGS sequence"/>
</dbReference>
<protein>
    <submittedName>
        <fullName evidence="2">Enoyl-CoA hydratase-related protein</fullName>
    </submittedName>
</protein>
<dbReference type="InterPro" id="IPR001753">
    <property type="entry name" value="Enoyl-CoA_hydra/iso"/>
</dbReference>
<dbReference type="PANTHER" id="PTHR42964:SF1">
    <property type="entry name" value="POLYKETIDE BIOSYNTHESIS ENOYL-COA HYDRATASE PKSH-RELATED"/>
    <property type="match status" value="1"/>
</dbReference>
<dbReference type="Pfam" id="PF00378">
    <property type="entry name" value="ECH_1"/>
    <property type="match status" value="1"/>
</dbReference>
<evidence type="ECO:0000256" key="1">
    <source>
        <dbReference type="ARBA" id="ARBA00005254"/>
    </source>
</evidence>
<proteinExistence type="inferred from homology"/>
<comment type="caution">
    <text evidence="2">The sequence shown here is derived from an EMBL/GenBank/DDBJ whole genome shotgun (WGS) entry which is preliminary data.</text>
</comment>
<dbReference type="PANTHER" id="PTHR42964">
    <property type="entry name" value="ENOYL-COA HYDRATASE"/>
    <property type="match status" value="1"/>
</dbReference>